<dbReference type="InterPro" id="IPR009057">
    <property type="entry name" value="Homeodomain-like_sf"/>
</dbReference>
<dbReference type="InterPro" id="IPR006447">
    <property type="entry name" value="Myb_dom_plants"/>
</dbReference>
<dbReference type="PROSITE" id="PS50090">
    <property type="entry name" value="MYB_LIKE"/>
    <property type="match status" value="1"/>
</dbReference>
<evidence type="ECO:0000256" key="1">
    <source>
        <dbReference type="ARBA" id="ARBA00023015"/>
    </source>
</evidence>
<evidence type="ECO:0000256" key="3">
    <source>
        <dbReference type="ARBA" id="ARBA00023242"/>
    </source>
</evidence>
<dbReference type="OrthoDB" id="118550at2759"/>
<dbReference type="InterPro" id="IPR017930">
    <property type="entry name" value="Myb_dom"/>
</dbReference>
<comment type="caution">
    <text evidence="6">The sequence shown here is derived from an EMBL/GenBank/DDBJ whole genome shotgun (WGS) entry which is preliminary data.</text>
</comment>
<dbReference type="EMBL" id="NCKW01020350">
    <property type="protein sequence ID" value="POM58128.1"/>
    <property type="molecule type" value="Genomic_DNA"/>
</dbReference>
<proteinExistence type="predicted"/>
<name>A0A2P4WXU6_9STRA</name>
<dbReference type="SMART" id="SM00717">
    <property type="entry name" value="SANT"/>
    <property type="match status" value="1"/>
</dbReference>
<dbReference type="GO" id="GO:0003677">
    <property type="term" value="F:DNA binding"/>
    <property type="evidence" value="ECO:0007669"/>
    <property type="project" value="InterPro"/>
</dbReference>
<dbReference type="SUPFAM" id="SSF46689">
    <property type="entry name" value="Homeodomain-like"/>
    <property type="match status" value="1"/>
</dbReference>
<dbReference type="PROSITE" id="PS51294">
    <property type="entry name" value="HTH_MYB"/>
    <property type="match status" value="1"/>
</dbReference>
<keyword evidence="7" id="KW-1185">Reference proteome</keyword>
<dbReference type="Gene3D" id="1.10.10.60">
    <property type="entry name" value="Homeodomain-like"/>
    <property type="match status" value="1"/>
</dbReference>
<gene>
    <name evidence="6" type="ORF">PHPALM_37271</name>
</gene>
<keyword evidence="3" id="KW-0539">Nucleus</keyword>
<reference evidence="6 7" key="1">
    <citation type="journal article" date="2017" name="Genome Biol. Evol.">
        <title>Phytophthora megakarya and P. palmivora, closely related causal agents of cacao black pod rot, underwent increases in genome sizes and gene numbers by different mechanisms.</title>
        <authorList>
            <person name="Ali S.S."/>
            <person name="Shao J."/>
            <person name="Lary D.J."/>
            <person name="Kronmiller B."/>
            <person name="Shen D."/>
            <person name="Strem M.D."/>
            <person name="Amoako-Attah I."/>
            <person name="Akrofi A.Y."/>
            <person name="Begoude B.A."/>
            <person name="Ten Hoopen G.M."/>
            <person name="Coulibaly K."/>
            <person name="Kebe B.I."/>
            <person name="Melnick R.L."/>
            <person name="Guiltinan M.J."/>
            <person name="Tyler B.M."/>
            <person name="Meinhardt L.W."/>
            <person name="Bailey B.A."/>
        </authorList>
    </citation>
    <scope>NUCLEOTIDE SEQUENCE [LARGE SCALE GENOMIC DNA]</scope>
    <source>
        <strain evidence="7">sbr112.9</strain>
    </source>
</reference>
<dbReference type="InterPro" id="IPR001005">
    <property type="entry name" value="SANT/Myb"/>
</dbReference>
<keyword evidence="2" id="KW-0804">Transcription</keyword>
<evidence type="ECO:0000259" key="5">
    <source>
        <dbReference type="PROSITE" id="PS51294"/>
    </source>
</evidence>
<accession>A0A2P4WXU6</accession>
<dbReference type="Proteomes" id="UP000237271">
    <property type="component" value="Unassembled WGS sequence"/>
</dbReference>
<evidence type="ECO:0000313" key="6">
    <source>
        <dbReference type="EMBL" id="POM58128.1"/>
    </source>
</evidence>
<evidence type="ECO:0000313" key="7">
    <source>
        <dbReference type="Proteomes" id="UP000237271"/>
    </source>
</evidence>
<protein>
    <submittedName>
        <fullName evidence="6">Uncharacterized protein</fullName>
    </submittedName>
</protein>
<dbReference type="PANTHER" id="PTHR12802">
    <property type="entry name" value="SWI/SNF COMPLEX-RELATED"/>
    <property type="match status" value="1"/>
</dbReference>
<feature type="domain" description="Myb-like" evidence="4">
    <location>
        <begin position="48"/>
        <end position="99"/>
    </location>
</feature>
<keyword evidence="1" id="KW-0805">Transcription regulation</keyword>
<dbReference type="NCBIfam" id="TIGR01557">
    <property type="entry name" value="myb_SHAQKYF"/>
    <property type="match status" value="1"/>
</dbReference>
<dbReference type="CDD" id="cd00167">
    <property type="entry name" value="SANT"/>
    <property type="match status" value="1"/>
</dbReference>
<evidence type="ECO:0000259" key="4">
    <source>
        <dbReference type="PROSITE" id="PS50090"/>
    </source>
</evidence>
<sequence length="121" mass="13768">MNLSRAIVDEEDDNDDWKMINARRAASEIEWYDTMGDSTASSAPTTTKQVKKRGTWSTDEQDRYCEGVKLFRFGSWKRIADHVGTRTVSQVMSHAQSVRAKKKRVIKLGSSQEVVQVVTDQ</sequence>
<dbReference type="Pfam" id="PF00249">
    <property type="entry name" value="Myb_DNA-binding"/>
    <property type="match status" value="1"/>
</dbReference>
<evidence type="ECO:0000256" key="2">
    <source>
        <dbReference type="ARBA" id="ARBA00023163"/>
    </source>
</evidence>
<dbReference type="PANTHER" id="PTHR12802:SF155">
    <property type="entry name" value="DEUBIQUITINASE MYSM1"/>
    <property type="match status" value="1"/>
</dbReference>
<organism evidence="6 7">
    <name type="scientific">Phytophthora palmivora</name>
    <dbReference type="NCBI Taxonomy" id="4796"/>
    <lineage>
        <taxon>Eukaryota</taxon>
        <taxon>Sar</taxon>
        <taxon>Stramenopiles</taxon>
        <taxon>Oomycota</taxon>
        <taxon>Peronosporomycetes</taxon>
        <taxon>Peronosporales</taxon>
        <taxon>Peronosporaceae</taxon>
        <taxon>Phytophthora</taxon>
    </lineage>
</organism>
<dbReference type="AlphaFoldDB" id="A0A2P4WXU6"/>
<feature type="domain" description="HTH myb-type" evidence="5">
    <location>
        <begin position="48"/>
        <end position="103"/>
    </location>
</feature>